<evidence type="ECO:0000313" key="3">
    <source>
        <dbReference type="Proteomes" id="UP001150907"/>
    </source>
</evidence>
<evidence type="ECO:0000256" key="1">
    <source>
        <dbReference type="SAM" id="MobiDB-lite"/>
    </source>
</evidence>
<protein>
    <submittedName>
        <fullName evidence="2">Uncharacterized protein</fullName>
    </submittedName>
</protein>
<gene>
    <name evidence="2" type="ORF">H4R26_005977</name>
</gene>
<sequence length="197" mass="21518">MQRLLNHDEDMRPDIAYVLRYVRENKTLWHSRYHDESRFELHDSDMASNGGDTPGMRTPQLRSTAVAIRSRPSMGTAMMDSTNGIGASTVIDSNPRPVLGLLRRHSIGEPSHSSRQSSMDFSQWTTDDSWAEIENAVVSSSGASASHADTAAINDLSSGEDGVNPVLIENGTKRAFESSDVGSTIPSKRQRLAATLS</sequence>
<dbReference type="AlphaFoldDB" id="A0A9W8ECJ7"/>
<comment type="caution">
    <text evidence="2">The sequence shown here is derived from an EMBL/GenBank/DDBJ whole genome shotgun (WGS) entry which is preliminary data.</text>
</comment>
<name>A0A9W8ECJ7_9FUNG</name>
<feature type="region of interest" description="Disordered" evidence="1">
    <location>
        <begin position="177"/>
        <end position="197"/>
    </location>
</feature>
<feature type="non-terminal residue" evidence="2">
    <location>
        <position position="197"/>
    </location>
</feature>
<dbReference type="Proteomes" id="UP001150907">
    <property type="component" value="Unassembled WGS sequence"/>
</dbReference>
<accession>A0A9W8ECJ7</accession>
<dbReference type="EMBL" id="JANBQF010001524">
    <property type="protein sequence ID" value="KAJ1997035.1"/>
    <property type="molecule type" value="Genomic_DNA"/>
</dbReference>
<reference evidence="2" key="1">
    <citation type="submission" date="2022-07" db="EMBL/GenBank/DDBJ databases">
        <title>Phylogenomic reconstructions and comparative analyses of Kickxellomycotina fungi.</title>
        <authorList>
            <person name="Reynolds N.K."/>
            <person name="Stajich J.E."/>
            <person name="Barry K."/>
            <person name="Grigoriev I.V."/>
            <person name="Crous P."/>
            <person name="Smith M.E."/>
        </authorList>
    </citation>
    <scope>NUCLEOTIDE SEQUENCE</scope>
    <source>
        <strain evidence="2">IMI 214461</strain>
    </source>
</reference>
<keyword evidence="3" id="KW-1185">Reference proteome</keyword>
<organism evidence="2 3">
    <name type="scientific">Coemansia thaxteri</name>
    <dbReference type="NCBI Taxonomy" id="2663907"/>
    <lineage>
        <taxon>Eukaryota</taxon>
        <taxon>Fungi</taxon>
        <taxon>Fungi incertae sedis</taxon>
        <taxon>Zoopagomycota</taxon>
        <taxon>Kickxellomycotina</taxon>
        <taxon>Kickxellomycetes</taxon>
        <taxon>Kickxellales</taxon>
        <taxon>Kickxellaceae</taxon>
        <taxon>Coemansia</taxon>
    </lineage>
</organism>
<evidence type="ECO:0000313" key="2">
    <source>
        <dbReference type="EMBL" id="KAJ1997035.1"/>
    </source>
</evidence>
<proteinExistence type="predicted"/>